<evidence type="ECO:0000256" key="19">
    <source>
        <dbReference type="ARBA" id="ARBA00023273"/>
    </source>
</evidence>
<proteinExistence type="predicted"/>
<evidence type="ECO:0000256" key="14">
    <source>
        <dbReference type="ARBA" id="ARBA00022824"/>
    </source>
</evidence>
<keyword evidence="20" id="KW-0449">Lipoprotein</keyword>
<comment type="subunit">
    <text evidence="22">Homodimer. Interacts with TLR4, TICAM1, IRF3 and IRF7 in response to LPS. Interacts with IL1R1, IL1RAP, IRAK2, IRAK3 and TRAF6. Interacts with protein kinase-inactive mutants of IRAK1 and IRAK4. Isoform 1 interacts with isoform 2; the interaction occurs in late endosomes and disrupts the interaction between isoform 1 and TICAM1. Interacts with MYD88; the interaction decreases after IL-18 stimulation in a time-dependent manner. Interacts with IL18R1 and IL18RAP. Interacts with TLR2. Interacts with RAB11FIP2.</text>
</comment>
<dbReference type="GO" id="GO:0035666">
    <property type="term" value="P:TRIF-dependent toll-like receptor signaling pathway"/>
    <property type="evidence" value="ECO:0007669"/>
    <property type="project" value="InterPro"/>
</dbReference>
<evidence type="ECO:0000256" key="21">
    <source>
        <dbReference type="ARBA" id="ARBA00056963"/>
    </source>
</evidence>
<dbReference type="GeneTree" id="ENSGT00940000165590"/>
<evidence type="ECO:0000256" key="4">
    <source>
        <dbReference type="ARBA" id="ARBA00004412"/>
    </source>
</evidence>
<evidence type="ECO:0000256" key="12">
    <source>
        <dbReference type="ARBA" id="ARBA00022707"/>
    </source>
</evidence>
<dbReference type="GO" id="GO:0005794">
    <property type="term" value="C:Golgi apparatus"/>
    <property type="evidence" value="ECO:0007669"/>
    <property type="project" value="UniProtKB-SubCell"/>
</dbReference>
<dbReference type="PROSITE" id="PS50104">
    <property type="entry name" value="TIR"/>
    <property type="match status" value="1"/>
</dbReference>
<name>A0A8C5PKW2_9ANUR</name>
<evidence type="ECO:0000256" key="23">
    <source>
        <dbReference type="ARBA" id="ARBA00072691"/>
    </source>
</evidence>
<comment type="function">
    <text evidence="21">Functions as a sorting adapter in different signaling pathways to facilitate downstream signaling leading to type I interferon induction. In TLR4 signaling, physically bridges TLR4 and TICAM1 and functionally transmits signal to TICAM1 in early endosomes after endocytosis of TLR4. In TLR2 signaling, physically bridges TLR2 and MYD88 and is required for the TLR2-dependent movement of MYD88 to endosomes following ligand engagement. Involved in IL-18 signaling and is proposed to function as a sorting adapter for MYD88 in IL-18 signaling during adaptive immune response. Forms a complex with RAB11FIP2 that is recruited to the phagosomes to promote the activation of the actin-regulatory GTPases RAC1 and CDC42 and subsequent phagocytosis of Gram-negative bacteria.</text>
</comment>
<dbReference type="PANTHER" id="PTHR47230">
    <property type="entry name" value="TIR DOMAIN-CONTAINING ADAPTER MOLECULE 1"/>
    <property type="match status" value="1"/>
</dbReference>
<dbReference type="GO" id="GO:0005769">
    <property type="term" value="C:early endosome"/>
    <property type="evidence" value="ECO:0007669"/>
    <property type="project" value="UniProtKB-SubCell"/>
</dbReference>
<dbReference type="GO" id="GO:0006897">
    <property type="term" value="P:endocytosis"/>
    <property type="evidence" value="ECO:0007669"/>
    <property type="project" value="UniProtKB-ARBA"/>
</dbReference>
<dbReference type="GO" id="GO:0071651">
    <property type="term" value="P:positive regulation of chemokine (C-C motif) ligand 5 production"/>
    <property type="evidence" value="ECO:0007669"/>
    <property type="project" value="UniProtKB-ARBA"/>
</dbReference>
<comment type="subcellular location">
    <subcellularLocation>
        <location evidence="2">Cell membrane</location>
    </subcellularLocation>
    <subcellularLocation>
        <location evidence="1">Cell projection</location>
        <location evidence="1">Phagocytic cup</location>
    </subcellularLocation>
    <subcellularLocation>
        <location evidence="5">Cytoplasm</location>
    </subcellularLocation>
    <subcellularLocation>
        <location evidence="4">Early endosome</location>
    </subcellularLocation>
    <subcellularLocation>
        <location evidence="3">Endoplasmic reticulum</location>
    </subcellularLocation>
    <subcellularLocation>
        <location evidence="6">Golgi apparatus</location>
    </subcellularLocation>
    <subcellularLocation>
        <location evidence="7">Late endosome</location>
    </subcellularLocation>
</comment>
<reference evidence="26" key="1">
    <citation type="submission" date="2025-08" db="UniProtKB">
        <authorList>
            <consortium name="Ensembl"/>
        </authorList>
    </citation>
    <scope>IDENTIFICATION</scope>
</reference>
<dbReference type="InterPro" id="IPR000157">
    <property type="entry name" value="TIR_dom"/>
</dbReference>
<dbReference type="GO" id="GO:2000494">
    <property type="term" value="P:positive regulation of interleukin-18-mediated signaling pathway"/>
    <property type="evidence" value="ECO:0007669"/>
    <property type="project" value="UniProtKB-ARBA"/>
</dbReference>
<dbReference type="GO" id="GO:0001891">
    <property type="term" value="C:phagocytic cup"/>
    <property type="evidence" value="ECO:0007669"/>
    <property type="project" value="UniProtKB-SubCell"/>
</dbReference>
<evidence type="ECO:0000313" key="26">
    <source>
        <dbReference type="Ensembl" id="ENSLLEP00000024160.1"/>
    </source>
</evidence>
<dbReference type="AlphaFoldDB" id="A0A8C5PKW2"/>
<keyword evidence="13" id="KW-0967">Endosome</keyword>
<dbReference type="InterPro" id="IPR046946">
    <property type="entry name" value="TCAM1/2"/>
</dbReference>
<dbReference type="Gene3D" id="3.40.50.10140">
    <property type="entry name" value="Toll/interleukin-1 receptor homology (TIR) domain"/>
    <property type="match status" value="1"/>
</dbReference>
<dbReference type="GO" id="GO:0005783">
    <property type="term" value="C:endoplasmic reticulum"/>
    <property type="evidence" value="ECO:0007669"/>
    <property type="project" value="UniProtKB-SubCell"/>
</dbReference>
<keyword evidence="16" id="KW-0333">Golgi apparatus</keyword>
<dbReference type="PANTHER" id="PTHR47230:SF2">
    <property type="entry name" value="TIR DOMAIN-CONTAINING ADAPTER MOLECULE 2"/>
    <property type="match status" value="1"/>
</dbReference>
<evidence type="ECO:0000256" key="1">
    <source>
        <dbReference type="ARBA" id="ARBA00004231"/>
    </source>
</evidence>
<dbReference type="Ensembl" id="ENSLLET00000025082.1">
    <property type="protein sequence ID" value="ENSLLEP00000024160.1"/>
    <property type="gene ID" value="ENSLLEG00000015334.1"/>
</dbReference>
<dbReference type="Proteomes" id="UP000694569">
    <property type="component" value="Unplaced"/>
</dbReference>
<dbReference type="GO" id="GO:0032481">
    <property type="term" value="P:positive regulation of type I interferon production"/>
    <property type="evidence" value="ECO:0007669"/>
    <property type="project" value="TreeGrafter"/>
</dbReference>
<keyword evidence="9" id="KW-0963">Cytoplasm</keyword>
<keyword evidence="10" id="KW-0597">Phosphoprotein</keyword>
<keyword evidence="18" id="KW-0395">Inflammatory response</keyword>
<evidence type="ECO:0000256" key="16">
    <source>
        <dbReference type="ARBA" id="ARBA00023034"/>
    </source>
</evidence>
<evidence type="ECO:0000256" key="22">
    <source>
        <dbReference type="ARBA" id="ARBA00063028"/>
    </source>
</evidence>
<dbReference type="GO" id="GO:0045087">
    <property type="term" value="P:innate immune response"/>
    <property type="evidence" value="ECO:0007669"/>
    <property type="project" value="UniProtKB-KW"/>
</dbReference>
<dbReference type="FunFam" id="3.40.50.10140:FF:000014">
    <property type="entry name" value="TIR domain-containing adapter molecule 2"/>
    <property type="match status" value="1"/>
</dbReference>
<evidence type="ECO:0000256" key="5">
    <source>
        <dbReference type="ARBA" id="ARBA00004496"/>
    </source>
</evidence>
<evidence type="ECO:0000256" key="17">
    <source>
        <dbReference type="ARBA" id="ARBA00023136"/>
    </source>
</evidence>
<evidence type="ECO:0000256" key="8">
    <source>
        <dbReference type="ARBA" id="ARBA00022475"/>
    </source>
</evidence>
<evidence type="ECO:0000256" key="20">
    <source>
        <dbReference type="ARBA" id="ARBA00023288"/>
    </source>
</evidence>
<dbReference type="GO" id="GO:0035591">
    <property type="term" value="F:signaling adaptor activity"/>
    <property type="evidence" value="ECO:0007669"/>
    <property type="project" value="TreeGrafter"/>
</dbReference>
<dbReference type="InterPro" id="IPR035897">
    <property type="entry name" value="Toll_tir_struct_dom_sf"/>
</dbReference>
<keyword evidence="11" id="KW-0399">Innate immunity</keyword>
<evidence type="ECO:0000313" key="27">
    <source>
        <dbReference type="Proteomes" id="UP000694569"/>
    </source>
</evidence>
<dbReference type="Pfam" id="PF13676">
    <property type="entry name" value="TIR_2"/>
    <property type="match status" value="1"/>
</dbReference>
<evidence type="ECO:0000256" key="3">
    <source>
        <dbReference type="ARBA" id="ARBA00004240"/>
    </source>
</evidence>
<keyword evidence="12" id="KW-0519">Myristate</keyword>
<evidence type="ECO:0000256" key="7">
    <source>
        <dbReference type="ARBA" id="ARBA00004603"/>
    </source>
</evidence>
<accession>A0A8C5PKW2</accession>
<evidence type="ECO:0000259" key="25">
    <source>
        <dbReference type="PROSITE" id="PS50104"/>
    </source>
</evidence>
<keyword evidence="15" id="KW-0391">Immunity</keyword>
<feature type="domain" description="TIR" evidence="25">
    <location>
        <begin position="45"/>
        <end position="182"/>
    </location>
</feature>
<evidence type="ECO:0000256" key="11">
    <source>
        <dbReference type="ARBA" id="ARBA00022588"/>
    </source>
</evidence>
<evidence type="ECO:0000256" key="13">
    <source>
        <dbReference type="ARBA" id="ARBA00022753"/>
    </source>
</evidence>
<protein>
    <recommendedName>
        <fullName evidence="23">TIR domain-containing adapter molecule 2</fullName>
    </recommendedName>
    <alternativeName>
        <fullName evidence="24">TRIF-related adapter molecule</fullName>
    </alternativeName>
</protein>
<reference evidence="26" key="2">
    <citation type="submission" date="2025-09" db="UniProtKB">
        <authorList>
            <consortium name="Ensembl"/>
        </authorList>
    </citation>
    <scope>IDENTIFICATION</scope>
</reference>
<organism evidence="26 27">
    <name type="scientific">Leptobrachium leishanense</name>
    <name type="common">Leishan spiny toad</name>
    <dbReference type="NCBI Taxonomy" id="445787"/>
    <lineage>
        <taxon>Eukaryota</taxon>
        <taxon>Metazoa</taxon>
        <taxon>Chordata</taxon>
        <taxon>Craniata</taxon>
        <taxon>Vertebrata</taxon>
        <taxon>Euteleostomi</taxon>
        <taxon>Amphibia</taxon>
        <taxon>Batrachia</taxon>
        <taxon>Anura</taxon>
        <taxon>Pelobatoidea</taxon>
        <taxon>Megophryidae</taxon>
        <taxon>Leptobrachium</taxon>
    </lineage>
</organism>
<dbReference type="GO" id="GO:0043123">
    <property type="term" value="P:positive regulation of canonical NF-kappaB signal transduction"/>
    <property type="evidence" value="ECO:0007669"/>
    <property type="project" value="TreeGrafter"/>
</dbReference>
<keyword evidence="17" id="KW-0472">Membrane</keyword>
<keyword evidence="8" id="KW-1003">Cell membrane</keyword>
<evidence type="ECO:0000256" key="2">
    <source>
        <dbReference type="ARBA" id="ARBA00004236"/>
    </source>
</evidence>
<evidence type="ECO:0000256" key="18">
    <source>
        <dbReference type="ARBA" id="ARBA00023198"/>
    </source>
</evidence>
<keyword evidence="19" id="KW-0966">Cell projection</keyword>
<dbReference type="GO" id="GO:0005770">
    <property type="term" value="C:late endosome"/>
    <property type="evidence" value="ECO:0007669"/>
    <property type="project" value="UniProtKB-SubCell"/>
</dbReference>
<dbReference type="GO" id="GO:0006954">
    <property type="term" value="P:inflammatory response"/>
    <property type="evidence" value="ECO:0007669"/>
    <property type="project" value="UniProtKB-KW"/>
</dbReference>
<evidence type="ECO:0000256" key="9">
    <source>
        <dbReference type="ARBA" id="ARBA00022490"/>
    </source>
</evidence>
<dbReference type="OrthoDB" id="62956at2759"/>
<evidence type="ECO:0000256" key="24">
    <source>
        <dbReference type="ARBA" id="ARBA00080195"/>
    </source>
</evidence>
<keyword evidence="27" id="KW-1185">Reference proteome</keyword>
<evidence type="ECO:0000256" key="15">
    <source>
        <dbReference type="ARBA" id="ARBA00022859"/>
    </source>
</evidence>
<dbReference type="SUPFAM" id="SSF52200">
    <property type="entry name" value="Toll/Interleukin receptor TIR domain"/>
    <property type="match status" value="1"/>
</dbReference>
<sequence>MVMLGIIGKTRLCLSNDTSIDHIQRTGMDIQAHGGGGLYGQTDNVFYKFVILHAERDIQEAMRIKNMLEEEFQIKPGIIFDDMPAGQHIMKALDNAINGSAWTILLLTENFLKEAWCEFQSHATLMNSINMHHKYNTVIPVRPKKNFLPREKTPFILRLINALEEGRPAFIQQVHKTFQEEMYQKQHSIWRAERSFRQAVF</sequence>
<keyword evidence="14" id="KW-0256">Endoplasmic reticulum</keyword>
<evidence type="ECO:0000256" key="6">
    <source>
        <dbReference type="ARBA" id="ARBA00004555"/>
    </source>
</evidence>
<evidence type="ECO:0000256" key="10">
    <source>
        <dbReference type="ARBA" id="ARBA00022553"/>
    </source>
</evidence>